<sequence>MQVKQVKPTLWDAAEEAQAHQAGLKSLCSGLLGDPLTDDGLSQLGRALWELQVSKLHVMDEEECHLPEVMQLRKGGAGTLTSLISKP</sequence>
<protein>
    <submittedName>
        <fullName evidence="1">Uncharacterized protein</fullName>
    </submittedName>
</protein>
<gene>
    <name evidence="1" type="ORF">D623_10027833</name>
</gene>
<name>S7NI10_MYOBR</name>
<reference evidence="1 2" key="1">
    <citation type="journal article" date="2013" name="Nat. Commun.">
        <title>Genome analysis reveals insights into physiology and longevity of the Brandt's bat Myotis brandtii.</title>
        <authorList>
            <person name="Seim I."/>
            <person name="Fang X."/>
            <person name="Xiong Z."/>
            <person name="Lobanov A.V."/>
            <person name="Huang Z."/>
            <person name="Ma S."/>
            <person name="Feng Y."/>
            <person name="Turanov A.A."/>
            <person name="Zhu Y."/>
            <person name="Lenz T.L."/>
            <person name="Gerashchenko M.V."/>
            <person name="Fan D."/>
            <person name="Hee Yim S."/>
            <person name="Yao X."/>
            <person name="Jordan D."/>
            <person name="Xiong Y."/>
            <person name="Ma Y."/>
            <person name="Lyapunov A.N."/>
            <person name="Chen G."/>
            <person name="Kulakova O.I."/>
            <person name="Sun Y."/>
            <person name="Lee S.G."/>
            <person name="Bronson R.T."/>
            <person name="Moskalev A.A."/>
            <person name="Sunyaev S.R."/>
            <person name="Zhang G."/>
            <person name="Krogh A."/>
            <person name="Wang J."/>
            <person name="Gladyshev V.N."/>
        </authorList>
    </citation>
    <scope>NUCLEOTIDE SEQUENCE [LARGE SCALE GENOMIC DNA]</scope>
</reference>
<keyword evidence="2" id="KW-1185">Reference proteome</keyword>
<dbReference type="Proteomes" id="UP000052978">
    <property type="component" value="Unassembled WGS sequence"/>
</dbReference>
<dbReference type="AlphaFoldDB" id="S7NI10"/>
<dbReference type="EMBL" id="KE164319">
    <property type="protein sequence ID" value="EPQ16966.1"/>
    <property type="molecule type" value="Genomic_DNA"/>
</dbReference>
<accession>S7NI10</accession>
<dbReference type="PANTHER" id="PTHR40710">
    <property type="entry name" value="RIKEN CDNA E230025N22 GENE"/>
    <property type="match status" value="1"/>
</dbReference>
<evidence type="ECO:0000313" key="1">
    <source>
        <dbReference type="EMBL" id="EPQ16966.1"/>
    </source>
</evidence>
<proteinExistence type="predicted"/>
<dbReference type="PANTHER" id="PTHR40710:SF1">
    <property type="entry name" value="RIKEN CDNA E230025N22 GENE"/>
    <property type="match status" value="1"/>
</dbReference>
<organism evidence="1 2">
    <name type="scientific">Myotis brandtii</name>
    <name type="common">Brandt's bat</name>
    <dbReference type="NCBI Taxonomy" id="109478"/>
    <lineage>
        <taxon>Eukaryota</taxon>
        <taxon>Metazoa</taxon>
        <taxon>Chordata</taxon>
        <taxon>Craniata</taxon>
        <taxon>Vertebrata</taxon>
        <taxon>Euteleostomi</taxon>
        <taxon>Mammalia</taxon>
        <taxon>Eutheria</taxon>
        <taxon>Laurasiatheria</taxon>
        <taxon>Chiroptera</taxon>
        <taxon>Yangochiroptera</taxon>
        <taxon>Vespertilionidae</taxon>
        <taxon>Myotis</taxon>
    </lineage>
</organism>
<evidence type="ECO:0000313" key="2">
    <source>
        <dbReference type="Proteomes" id="UP000052978"/>
    </source>
</evidence>